<dbReference type="Gene3D" id="1.10.10.10">
    <property type="entry name" value="Winged helix-like DNA-binding domain superfamily/Winged helix DNA-binding domain"/>
    <property type="match status" value="1"/>
</dbReference>
<dbReference type="Proteomes" id="UP000660668">
    <property type="component" value="Unassembled WGS sequence"/>
</dbReference>
<dbReference type="InterPro" id="IPR011991">
    <property type="entry name" value="ArsR-like_HTH"/>
</dbReference>
<dbReference type="InterPro" id="IPR036390">
    <property type="entry name" value="WH_DNA-bd_sf"/>
</dbReference>
<dbReference type="PANTHER" id="PTHR43132">
    <property type="entry name" value="ARSENICAL RESISTANCE OPERON REPRESSOR ARSR-RELATED"/>
    <property type="match status" value="1"/>
</dbReference>
<dbReference type="SUPFAM" id="SSF46785">
    <property type="entry name" value="Winged helix' DNA-binding domain"/>
    <property type="match status" value="1"/>
</dbReference>
<organism evidence="1 2">
    <name type="scientific">Nocardioides agariphilus</name>
    <dbReference type="NCBI Taxonomy" id="433664"/>
    <lineage>
        <taxon>Bacteria</taxon>
        <taxon>Bacillati</taxon>
        <taxon>Actinomycetota</taxon>
        <taxon>Actinomycetes</taxon>
        <taxon>Propionibacteriales</taxon>
        <taxon>Nocardioidaceae</taxon>
        <taxon>Nocardioides</taxon>
    </lineage>
</organism>
<keyword evidence="2" id="KW-1185">Reference proteome</keyword>
<dbReference type="AlphaFoldDB" id="A0A930VU64"/>
<proteinExistence type="predicted"/>
<name>A0A930VU64_9ACTN</name>
<reference evidence="1" key="1">
    <citation type="submission" date="2020-11" db="EMBL/GenBank/DDBJ databases">
        <title>Nocardioides cynanchi sp. nov., isolated from soil of rhizosphere of Cynanchum wilfordii.</title>
        <authorList>
            <person name="Lee J.-S."/>
            <person name="Suh M.K."/>
            <person name="Kim J.-S."/>
        </authorList>
    </citation>
    <scope>NUCLEOTIDE SEQUENCE</scope>
    <source>
        <strain evidence="1">KCTC 19276</strain>
    </source>
</reference>
<gene>
    <name evidence="1" type="ORF">ISU10_19485</name>
</gene>
<sequence length="323" mass="35214">MGMWKVPADVLAQSRFAVSPLAEVVGALGALIRPRSPEQRSFGAAHGAAFTAWAASREGVADLVAASFRDSRRDRAGWLADYLSMPPEKDEQTFEDDLAQLGRLTDEDVRADLRETTQVPLAASLMAPGVRDLVRDLVVWLWTHTVETDWARRERVLRADIVGRTAQLAKHGWGGVLRDLGRDREWVGDGELRINRYALPTRTLAPGSRLLFVPTHTDGSWVGWHDTRYAIYYPVAGRLASVDAGSSAGLAPLVGSNRAEVLTLLDVPRSTSQLSVLTGQAIGSVGGHLKVLLEAGVVLRRRSGREVLYWRTPLGDALVAAGR</sequence>
<evidence type="ECO:0000313" key="2">
    <source>
        <dbReference type="Proteomes" id="UP000660668"/>
    </source>
</evidence>
<dbReference type="CDD" id="cd00090">
    <property type="entry name" value="HTH_ARSR"/>
    <property type="match status" value="1"/>
</dbReference>
<dbReference type="InterPro" id="IPR051011">
    <property type="entry name" value="Metal_resp_trans_reg"/>
</dbReference>
<dbReference type="PANTHER" id="PTHR43132:SF6">
    <property type="entry name" value="HTH-TYPE TRANSCRIPTIONAL REPRESSOR CZRA"/>
    <property type="match status" value="1"/>
</dbReference>
<protein>
    <submittedName>
        <fullName evidence="1">Helix-turn-helix transcriptional regulator</fullName>
    </submittedName>
</protein>
<comment type="caution">
    <text evidence="1">The sequence shown here is derived from an EMBL/GenBank/DDBJ whole genome shotgun (WGS) entry which is preliminary data.</text>
</comment>
<dbReference type="InterPro" id="IPR036388">
    <property type="entry name" value="WH-like_DNA-bd_sf"/>
</dbReference>
<accession>A0A930VU64</accession>
<evidence type="ECO:0000313" key="1">
    <source>
        <dbReference type="EMBL" id="MBF4769960.1"/>
    </source>
</evidence>
<dbReference type="EMBL" id="JADKPO010000035">
    <property type="protein sequence ID" value="MBF4769960.1"/>
    <property type="molecule type" value="Genomic_DNA"/>
</dbReference>